<keyword evidence="1" id="KW-0812">Transmembrane</keyword>
<keyword evidence="1" id="KW-0472">Membrane</keyword>
<feature type="domain" description="DUF6542" evidence="2">
    <location>
        <begin position="10"/>
        <end position="124"/>
    </location>
</feature>
<dbReference type="KEGG" id="aez:C3E78_13150"/>
<feature type="transmembrane region" description="Helical" evidence="1">
    <location>
        <begin position="32"/>
        <end position="51"/>
    </location>
</feature>
<evidence type="ECO:0000259" key="2">
    <source>
        <dbReference type="Pfam" id="PF20177"/>
    </source>
</evidence>
<dbReference type="EMBL" id="CP026952">
    <property type="protein sequence ID" value="AWB93075.1"/>
    <property type="molecule type" value="Genomic_DNA"/>
</dbReference>
<dbReference type="AlphaFoldDB" id="A0A2S0WP12"/>
<reference evidence="4" key="1">
    <citation type="submission" date="2018-01" db="EMBL/GenBank/DDBJ databases">
        <authorList>
            <person name="Li J."/>
        </authorList>
    </citation>
    <scope>NUCLEOTIDE SEQUENCE [LARGE SCALE GENOMIC DNA]</scope>
    <source>
        <strain evidence="4">592</strain>
    </source>
</reference>
<organism evidence="3 4">
    <name type="scientific">Aeromicrobium chenweiae</name>
    <dbReference type="NCBI Taxonomy" id="2079793"/>
    <lineage>
        <taxon>Bacteria</taxon>
        <taxon>Bacillati</taxon>
        <taxon>Actinomycetota</taxon>
        <taxon>Actinomycetes</taxon>
        <taxon>Propionibacteriales</taxon>
        <taxon>Nocardioidaceae</taxon>
        <taxon>Aeromicrobium</taxon>
    </lineage>
</organism>
<dbReference type="PROSITE" id="PS51257">
    <property type="entry name" value="PROKAR_LIPOPROTEIN"/>
    <property type="match status" value="1"/>
</dbReference>
<gene>
    <name evidence="3" type="ORF">C3E78_13150</name>
</gene>
<dbReference type="Proteomes" id="UP000244384">
    <property type="component" value="Chromosome"/>
</dbReference>
<keyword evidence="4" id="KW-1185">Reference proteome</keyword>
<feature type="transmembrane region" description="Helical" evidence="1">
    <location>
        <begin position="97"/>
        <end position="124"/>
    </location>
</feature>
<dbReference type="Pfam" id="PF20177">
    <property type="entry name" value="DUF6542"/>
    <property type="match status" value="1"/>
</dbReference>
<name>A0A2S0WP12_9ACTN</name>
<feature type="transmembrane region" description="Helical" evidence="1">
    <location>
        <begin position="6"/>
        <end position="25"/>
    </location>
</feature>
<evidence type="ECO:0000313" key="3">
    <source>
        <dbReference type="EMBL" id="AWB93075.1"/>
    </source>
</evidence>
<evidence type="ECO:0000313" key="4">
    <source>
        <dbReference type="Proteomes" id="UP000244384"/>
    </source>
</evidence>
<proteinExistence type="predicted"/>
<feature type="transmembrane region" description="Helical" evidence="1">
    <location>
        <begin position="57"/>
        <end position="77"/>
    </location>
</feature>
<protein>
    <recommendedName>
        <fullName evidence="2">DUF6542 domain-containing protein</fullName>
    </recommendedName>
</protein>
<accession>A0A2S0WP12</accession>
<dbReference type="InterPro" id="IPR046672">
    <property type="entry name" value="DUF6542"/>
</dbReference>
<sequence>MARYDLSAGQVLVASCVAMAAVVLLDLMDGRLGLLYSVGFVLIVITAPLSVDVRGLFPTGVLPPVLMIVSLLAVCLFEPDAIQVNGMAKDASTIARLIAGTIDHGLTLVIGHGLAIVLIALRIIGAPER</sequence>
<evidence type="ECO:0000256" key="1">
    <source>
        <dbReference type="SAM" id="Phobius"/>
    </source>
</evidence>
<keyword evidence="1" id="KW-1133">Transmembrane helix</keyword>